<sequence length="65" mass="7309">MSILADKTDYRVLRIITKSLKQLEEINDLNLKVTKVDDFEISLATNMLKSVLDNNAQVINITSTG</sequence>
<dbReference type="AlphaFoldDB" id="A0A1G7RL37"/>
<organism evidence="1 2">
    <name type="scientific">Mucilaginibacter gossypii</name>
    <dbReference type="NCBI Taxonomy" id="551996"/>
    <lineage>
        <taxon>Bacteria</taxon>
        <taxon>Pseudomonadati</taxon>
        <taxon>Bacteroidota</taxon>
        <taxon>Sphingobacteriia</taxon>
        <taxon>Sphingobacteriales</taxon>
        <taxon>Sphingobacteriaceae</taxon>
        <taxon>Mucilaginibacter</taxon>
    </lineage>
</organism>
<dbReference type="Proteomes" id="UP000199705">
    <property type="component" value="Unassembled WGS sequence"/>
</dbReference>
<reference evidence="2" key="1">
    <citation type="submission" date="2016-10" db="EMBL/GenBank/DDBJ databases">
        <authorList>
            <person name="Varghese N."/>
            <person name="Submissions S."/>
        </authorList>
    </citation>
    <scope>NUCLEOTIDE SEQUENCE [LARGE SCALE GENOMIC DNA]</scope>
    <source>
        <strain evidence="2">Gh-67</strain>
    </source>
</reference>
<keyword evidence="2" id="KW-1185">Reference proteome</keyword>
<evidence type="ECO:0000313" key="1">
    <source>
        <dbReference type="EMBL" id="SDG11471.1"/>
    </source>
</evidence>
<proteinExistence type="predicted"/>
<accession>A0A1G7RL37</accession>
<protein>
    <submittedName>
        <fullName evidence="1">Uncharacterized protein</fullName>
    </submittedName>
</protein>
<evidence type="ECO:0000313" key="2">
    <source>
        <dbReference type="Proteomes" id="UP000199705"/>
    </source>
</evidence>
<name>A0A1G7RL37_9SPHI</name>
<dbReference type="RefSeq" id="WP_091163182.1">
    <property type="nucleotide sequence ID" value="NZ_FNCG01000002.1"/>
</dbReference>
<dbReference type="EMBL" id="FNCG01000002">
    <property type="protein sequence ID" value="SDG11471.1"/>
    <property type="molecule type" value="Genomic_DNA"/>
</dbReference>
<dbReference type="STRING" id="551996.SAMN05192573_102279"/>
<gene>
    <name evidence="1" type="ORF">SAMN05192573_102279</name>
</gene>